<name>A0ABQ0MC61_MYCCL</name>
<evidence type="ECO:0000313" key="3">
    <source>
        <dbReference type="Proteomes" id="UP000815677"/>
    </source>
</evidence>
<gene>
    <name evidence="2" type="ORF">MCHLO_17030</name>
</gene>
<dbReference type="Proteomes" id="UP000815677">
    <property type="component" value="Unassembled WGS sequence"/>
</dbReference>
<reference evidence="2" key="1">
    <citation type="submission" date="2014-09" db="EMBL/GenBank/DDBJ databases">
        <title>Genome sequence of the luminous mushroom Mycena chlorophos for searching fungal bioluminescence genes.</title>
        <authorList>
            <person name="Tanaka Y."/>
            <person name="Kasuga D."/>
            <person name="Oba Y."/>
            <person name="Hase S."/>
            <person name="Sato K."/>
            <person name="Oba Y."/>
            <person name="Sakakibara Y."/>
        </authorList>
    </citation>
    <scope>NUCLEOTIDE SEQUENCE</scope>
</reference>
<sequence length="276" mass="30913">MEDVVGDARRKIKGLLRSWTLTDEVPVDLGAWKDVFDSAEWDAMILKYVVPKLGATLREDFRVNPRQQDMSPLNNVLLWVDLIRPSIFSQLLETEFFPKWLDVLHIWLIQPKVSFEEVAQWYSFWKGSFPDKVQNIASVSRGFTRGLQLMNKAIELGPDAPTRLARPDYGVELAATSSPGVSTPRSNAARPVARTQEITFRSIVEDYAATNNLLFMPTGRAHEVSRMPLFRVSPTADGKGGILVYVLDDAVWAGVGEQGAYRAISLEDMVARANSS</sequence>
<dbReference type="PANTHER" id="PTHR23329">
    <property type="entry name" value="TUFTELIN-INTERACTING PROTEIN 11-RELATED"/>
    <property type="match status" value="1"/>
</dbReference>
<protein>
    <recommendedName>
        <fullName evidence="1">GCF C-terminal domain-containing protein</fullName>
    </recommendedName>
</protein>
<dbReference type="PANTHER" id="PTHR23329:SF1">
    <property type="entry name" value="TUFTELIN-INTERACTING PROTEIN 11"/>
    <property type="match status" value="1"/>
</dbReference>
<evidence type="ECO:0000259" key="1">
    <source>
        <dbReference type="Pfam" id="PF07842"/>
    </source>
</evidence>
<organism evidence="2 3">
    <name type="scientific">Mycena chlorophos</name>
    <name type="common">Agaric fungus</name>
    <name type="synonym">Agaricus chlorophos</name>
    <dbReference type="NCBI Taxonomy" id="658473"/>
    <lineage>
        <taxon>Eukaryota</taxon>
        <taxon>Fungi</taxon>
        <taxon>Dikarya</taxon>
        <taxon>Basidiomycota</taxon>
        <taxon>Agaricomycotina</taxon>
        <taxon>Agaricomycetes</taxon>
        <taxon>Agaricomycetidae</taxon>
        <taxon>Agaricales</taxon>
        <taxon>Marasmiineae</taxon>
        <taxon>Mycenaceae</taxon>
        <taxon>Mycena</taxon>
    </lineage>
</organism>
<proteinExistence type="predicted"/>
<dbReference type="InterPro" id="IPR022783">
    <property type="entry name" value="GCFC_dom"/>
</dbReference>
<evidence type="ECO:0000313" key="2">
    <source>
        <dbReference type="EMBL" id="GAT60945.1"/>
    </source>
</evidence>
<dbReference type="EMBL" id="DF849967">
    <property type="protein sequence ID" value="GAT60945.1"/>
    <property type="molecule type" value="Genomic_DNA"/>
</dbReference>
<feature type="domain" description="GCF C-terminal" evidence="1">
    <location>
        <begin position="2"/>
        <end position="104"/>
    </location>
</feature>
<keyword evidence="3" id="KW-1185">Reference proteome</keyword>
<dbReference type="Pfam" id="PF07842">
    <property type="entry name" value="GCFC"/>
    <property type="match status" value="1"/>
</dbReference>
<dbReference type="InterPro" id="IPR045211">
    <property type="entry name" value="TFP11/STIP/Ntr1"/>
</dbReference>
<accession>A0ABQ0MC61</accession>